<evidence type="ECO:0000313" key="7">
    <source>
        <dbReference type="EMBL" id="BCS87908.1"/>
    </source>
</evidence>
<evidence type="ECO:0000256" key="3">
    <source>
        <dbReference type="ARBA" id="ARBA00022692"/>
    </source>
</evidence>
<keyword evidence="4 6" id="KW-1133">Transmembrane helix</keyword>
<proteinExistence type="inferred from homology"/>
<dbReference type="PANTHER" id="PTHR21659">
    <property type="entry name" value="HYDROPHOBIC PROTEIN RCI2 LOW TEMPERATURE AND SALT RESPONSIVE PROTEIN LTI6 -RELATED"/>
    <property type="match status" value="1"/>
</dbReference>
<gene>
    <name evidence="7" type="ORF">PSDVSF_11500</name>
</gene>
<dbReference type="PANTHER" id="PTHR21659:SF42">
    <property type="entry name" value="UPF0057 MEMBRANE PROTEIN ZK632.10-RELATED"/>
    <property type="match status" value="1"/>
</dbReference>
<accession>A0ABM7P4R9</accession>
<protein>
    <submittedName>
        <fullName evidence="7">Proteolipid membrane potential modulator</fullName>
    </submittedName>
</protein>
<organism evidence="7 8">
    <name type="scientific">Pseudodesulfovibrio sediminis</name>
    <dbReference type="NCBI Taxonomy" id="2810563"/>
    <lineage>
        <taxon>Bacteria</taxon>
        <taxon>Pseudomonadati</taxon>
        <taxon>Thermodesulfobacteriota</taxon>
        <taxon>Desulfovibrionia</taxon>
        <taxon>Desulfovibrionales</taxon>
        <taxon>Desulfovibrionaceae</taxon>
    </lineage>
</organism>
<comment type="subcellular location">
    <subcellularLocation>
        <location evidence="1">Membrane</location>
    </subcellularLocation>
</comment>
<keyword evidence="3 6" id="KW-0812">Transmembrane</keyword>
<dbReference type="InterPro" id="IPR000612">
    <property type="entry name" value="PMP3"/>
</dbReference>
<keyword evidence="8" id="KW-1185">Reference proteome</keyword>
<evidence type="ECO:0000256" key="6">
    <source>
        <dbReference type="SAM" id="Phobius"/>
    </source>
</evidence>
<sequence length="53" mass="5993">MELIRIIISVLIPPIGAFLKVGLSLQFFINLLLTICGYFPGLVHVIWLLARKK</sequence>
<evidence type="ECO:0000313" key="8">
    <source>
        <dbReference type="Proteomes" id="UP001053296"/>
    </source>
</evidence>
<dbReference type="EMBL" id="AP024485">
    <property type="protein sequence ID" value="BCS87908.1"/>
    <property type="molecule type" value="Genomic_DNA"/>
</dbReference>
<keyword evidence="5 6" id="KW-0472">Membrane</keyword>
<evidence type="ECO:0000256" key="5">
    <source>
        <dbReference type="ARBA" id="ARBA00023136"/>
    </source>
</evidence>
<evidence type="ECO:0000256" key="2">
    <source>
        <dbReference type="ARBA" id="ARBA00009530"/>
    </source>
</evidence>
<feature type="transmembrane region" description="Helical" evidence="6">
    <location>
        <begin position="27"/>
        <end position="50"/>
    </location>
</feature>
<dbReference type="Proteomes" id="UP001053296">
    <property type="component" value="Chromosome"/>
</dbReference>
<evidence type="ECO:0000256" key="1">
    <source>
        <dbReference type="ARBA" id="ARBA00004370"/>
    </source>
</evidence>
<reference evidence="7" key="1">
    <citation type="journal article" date="2022" name="Arch. Microbiol.">
        <title>Pseudodesulfovibrio sediminis sp. nov., a mesophilic and neutrophilic sulfate-reducing bacterium isolated from sediment of a brackish lake.</title>
        <authorList>
            <person name="Takahashi A."/>
            <person name="Kojima H."/>
            <person name="Watanabe M."/>
            <person name="Fukui M."/>
        </authorList>
    </citation>
    <scope>NUCLEOTIDE SEQUENCE</scope>
    <source>
        <strain evidence="7">SF6</strain>
    </source>
</reference>
<dbReference type="Pfam" id="PF01679">
    <property type="entry name" value="Pmp3"/>
    <property type="match status" value="1"/>
</dbReference>
<dbReference type="RefSeq" id="WP_229594811.1">
    <property type="nucleotide sequence ID" value="NZ_AP024485.1"/>
</dbReference>
<evidence type="ECO:0000256" key="4">
    <source>
        <dbReference type="ARBA" id="ARBA00022989"/>
    </source>
</evidence>
<comment type="similarity">
    <text evidence="2">Belongs to the UPF0057 (PMP3) family.</text>
</comment>
<name>A0ABM7P4R9_9BACT</name>